<reference evidence="1" key="1">
    <citation type="submission" date="2017-09" db="EMBL/GenBank/DDBJ databases">
        <title>Bacteria from fildes peninsula of king george island (maritime Antarctica), carry class 1 integrons and antibiotic resistance cassettes in conjugative plasmids.</title>
        <authorList>
            <person name="Antelo V.B."/>
            <person name="Batista S.B."/>
            <person name="Guerout A.M."/>
            <person name="Mazel D."/>
            <person name="Romero V."/>
            <person name="Sotelo Silveira J."/>
        </authorList>
    </citation>
    <scope>NUCLEOTIDE SEQUENCE</scope>
    <source>
        <strain evidence="1">HP19</strain>
        <plasmid evidence="1">unnamed</plasmid>
    </source>
</reference>
<proteinExistence type="predicted"/>
<dbReference type="InterPro" id="IPR051199">
    <property type="entry name" value="LPS_LOS_Heptosyltrfase"/>
</dbReference>
<dbReference type="Gene3D" id="3.40.50.2000">
    <property type="entry name" value="Glycogen Phosphorylase B"/>
    <property type="match status" value="1"/>
</dbReference>
<dbReference type="GO" id="GO:0005829">
    <property type="term" value="C:cytosol"/>
    <property type="evidence" value="ECO:0007669"/>
    <property type="project" value="TreeGrafter"/>
</dbReference>
<dbReference type="SUPFAM" id="SSF53756">
    <property type="entry name" value="UDP-Glycosyltransferase/glycogen phosphorylase"/>
    <property type="match status" value="1"/>
</dbReference>
<sequence>MISQPRGHISGKCLDLLLHLTGKIPNSYDYVVRIPEKNKKEASAIIKGLGSKKIIAFVPYGSVSSRFFSDEQIYSILGYFSHYYNELHVMIIGEQSKIKDIKVRGNVSKNLSPSFFTAAQIIKESVLVISPDTSIVHLSKAFNKRMICFYPSKVVGDGADNADVWGPNYDNARQIRLPNERLSDTNTEYIVSFIKDETYKILN</sequence>
<protein>
    <submittedName>
        <fullName evidence="1">LOS biosynthesis enzyme LBGB</fullName>
    </submittedName>
</protein>
<geneLocation type="plasmid" evidence="1">
    <name>unnamed</name>
</geneLocation>
<keyword evidence="1" id="KW-0614">Plasmid</keyword>
<dbReference type="AlphaFoldDB" id="A0A2H4UE89"/>
<dbReference type="GO" id="GO:0008713">
    <property type="term" value="F:ADP-heptose-lipopolysaccharide heptosyltransferase activity"/>
    <property type="evidence" value="ECO:0007669"/>
    <property type="project" value="TreeGrafter"/>
</dbReference>
<dbReference type="EMBL" id="MF957312">
    <property type="protein sequence ID" value="ATZ71580.1"/>
    <property type="molecule type" value="Genomic_DNA"/>
</dbReference>
<dbReference type="PANTHER" id="PTHR30160:SF15">
    <property type="entry name" value="GLYCOSYLTRANSFERASE HI_0523-RELATED"/>
    <property type="match status" value="1"/>
</dbReference>
<accession>A0A2H4UE89</accession>
<dbReference type="PANTHER" id="PTHR30160">
    <property type="entry name" value="TETRAACYLDISACCHARIDE 4'-KINASE-RELATED"/>
    <property type="match status" value="1"/>
</dbReference>
<dbReference type="GO" id="GO:0009244">
    <property type="term" value="P:lipopolysaccharide core region biosynthetic process"/>
    <property type="evidence" value="ECO:0007669"/>
    <property type="project" value="TreeGrafter"/>
</dbReference>
<name>A0A2H4UE89_9ENTR</name>
<evidence type="ECO:0000313" key="1">
    <source>
        <dbReference type="EMBL" id="ATZ71580.1"/>
    </source>
</evidence>
<organism evidence="1">
    <name type="scientific">Enterobacter sp. HP19</name>
    <dbReference type="NCBI Taxonomy" id="1811975"/>
    <lineage>
        <taxon>Bacteria</taxon>
        <taxon>Pseudomonadati</taxon>
        <taxon>Pseudomonadota</taxon>
        <taxon>Gammaproteobacteria</taxon>
        <taxon>Enterobacterales</taxon>
        <taxon>Enterobacteriaceae</taxon>
        <taxon>Enterobacter</taxon>
    </lineage>
</organism>